<proteinExistence type="predicted"/>
<sequence>MSRTRKEITRFAKAQKQCARLAKRDLERFWKKLDTTDVVACREALEDFLPQLVQAYGNVGGQLAVEWYDRLRRAAGARGDYTPKPAPLPRIEVVHARIRSALNPLARAGDAEASLEALSESTESWVKNSARQTVSDAAAKDPAKVRFARVPTGAVTCSFCMMLASRGWIYASEKSAGAFDRYHAHCDCQVVPSWASKPASIAGYDPEEIKKRYDAGEFEEDSRKRSGGRKTPTEEASDGN</sequence>
<organism evidence="2">
    <name type="scientific">Siphoviridae sp. ctXof7</name>
    <dbReference type="NCBI Taxonomy" id="2827888"/>
    <lineage>
        <taxon>Viruses</taxon>
        <taxon>Duplodnaviria</taxon>
        <taxon>Heunggongvirae</taxon>
        <taxon>Uroviricota</taxon>
        <taxon>Caudoviricetes</taxon>
    </lineage>
</organism>
<reference evidence="2" key="1">
    <citation type="journal article" date="2021" name="Proc. Natl. Acad. Sci. U.S.A.">
        <title>A Catalog of Tens of Thousands of Viruses from Human Metagenomes Reveals Hidden Associations with Chronic Diseases.</title>
        <authorList>
            <person name="Tisza M.J."/>
            <person name="Buck C.B."/>
        </authorList>
    </citation>
    <scope>NUCLEOTIDE SEQUENCE</scope>
    <source>
        <strain evidence="2">CtXof7</strain>
    </source>
</reference>
<evidence type="ECO:0000256" key="1">
    <source>
        <dbReference type="SAM" id="MobiDB-lite"/>
    </source>
</evidence>
<name>A0A8S5SGU0_9CAUD</name>
<feature type="region of interest" description="Disordered" evidence="1">
    <location>
        <begin position="212"/>
        <end position="240"/>
    </location>
</feature>
<dbReference type="EMBL" id="BK032594">
    <property type="protein sequence ID" value="DAF50213.1"/>
    <property type="molecule type" value="Genomic_DNA"/>
</dbReference>
<dbReference type="InterPro" id="IPR057369">
    <property type="entry name" value="VG15"/>
</dbReference>
<dbReference type="Pfam" id="PF25310">
    <property type="entry name" value="VG15"/>
    <property type="match status" value="1"/>
</dbReference>
<accession>A0A8S5SGU0</accession>
<protein>
    <submittedName>
        <fullName evidence="2">Minor capsid protein</fullName>
    </submittedName>
</protein>
<evidence type="ECO:0000313" key="2">
    <source>
        <dbReference type="EMBL" id="DAF50213.1"/>
    </source>
</evidence>